<sequence length="150" mass="16343">MAPLIYFCGSVRGGRGDAALYAALIGHLQSHGRVLTAHVGCQGLAASGEANLDEAYIYRRDMEWLEQADVVVAEVTQPSLGVGYEIGRAVAMKKNILCLFRPSSGWALSAMIRGTQENEGVQVKDYSEEKEARDIITQFLNTLQQPTTLP</sequence>
<keyword evidence="4 6" id="KW-0326">Glycosidase</keyword>
<keyword evidence="2 6" id="KW-0378">Hydrolase</keyword>
<feature type="binding site" description="in other chain" evidence="6">
    <location>
        <position position="85"/>
    </location>
    <ligand>
        <name>substrate</name>
        <note>ligand shared between homodimeric partners</note>
    </ligand>
</feature>
<name>A0AAJ7TN42_PETMA</name>
<evidence type="ECO:0000256" key="3">
    <source>
        <dbReference type="ARBA" id="ARBA00023080"/>
    </source>
</evidence>
<dbReference type="CTD" id="10591"/>
<dbReference type="InterPro" id="IPR051239">
    <property type="entry name" value="2'-dNMP_N-hydrolase"/>
</dbReference>
<dbReference type="GO" id="GO:0009116">
    <property type="term" value="P:nucleoside metabolic process"/>
    <property type="evidence" value="ECO:0007669"/>
    <property type="project" value="UniProtKB-UniRule"/>
</dbReference>
<evidence type="ECO:0000256" key="6">
    <source>
        <dbReference type="HAMAP-Rule" id="MF_03036"/>
    </source>
</evidence>
<evidence type="ECO:0000256" key="4">
    <source>
        <dbReference type="ARBA" id="ARBA00023295"/>
    </source>
</evidence>
<dbReference type="GO" id="GO:0006195">
    <property type="term" value="P:purine nucleotide catabolic process"/>
    <property type="evidence" value="ECO:0007669"/>
    <property type="project" value="UniProtKB-ARBA"/>
</dbReference>
<feature type="binding site" evidence="6">
    <location>
        <begin position="109"/>
        <end position="111"/>
    </location>
    <ligand>
        <name>substrate</name>
        <note>ligand shared between homodimeric partners</note>
    </ligand>
</feature>
<organism evidence="7 8">
    <name type="scientific">Petromyzon marinus</name>
    <name type="common">Sea lamprey</name>
    <dbReference type="NCBI Taxonomy" id="7757"/>
    <lineage>
        <taxon>Eukaryota</taxon>
        <taxon>Metazoa</taxon>
        <taxon>Chordata</taxon>
        <taxon>Craniata</taxon>
        <taxon>Vertebrata</taxon>
        <taxon>Cyclostomata</taxon>
        <taxon>Hyperoartia</taxon>
        <taxon>Petromyzontiformes</taxon>
        <taxon>Petromyzontidae</taxon>
        <taxon>Petromyzon</taxon>
    </lineage>
</organism>
<dbReference type="PANTHER" id="PTHR15364">
    <property type="entry name" value="2'-DEOXYNUCLEOSIDE 5'-PHOSPHATE N-HYDROLASE 1"/>
    <property type="match status" value="1"/>
</dbReference>
<dbReference type="EC" id="3.2.2.-" evidence="6"/>
<dbReference type="InterPro" id="IPR028607">
    <property type="entry name" value="DNPH1"/>
</dbReference>
<dbReference type="GO" id="GO:0070694">
    <property type="term" value="F:5-hydroxymethyl-dUMP N-hydrolase activity"/>
    <property type="evidence" value="ECO:0007669"/>
    <property type="project" value="InterPro"/>
</dbReference>
<dbReference type="InterPro" id="IPR007710">
    <property type="entry name" value="Nucleoside_deoxyribTrfase"/>
</dbReference>
<protein>
    <recommendedName>
        <fullName evidence="6">2'-deoxynucleoside 5'-phosphate N-hydrolase 1</fullName>
        <ecNumber evidence="6">3.2.2.-</ecNumber>
    </recommendedName>
</protein>
<dbReference type="RefSeq" id="XP_032820929.1">
    <property type="nucleotide sequence ID" value="XM_032965038.1"/>
</dbReference>
<accession>A0AAJ7TN42</accession>
<comment type="caution">
    <text evidence="6">Lacks conserved residue(s) required for the propagation of feature annotation.</text>
</comment>
<evidence type="ECO:0000256" key="5">
    <source>
        <dbReference type="ARBA" id="ARBA00047460"/>
    </source>
</evidence>
<dbReference type="FunFam" id="3.40.50.450:FF:000019">
    <property type="entry name" value="2'-deoxynucleoside 5'-phosphate N-hydrolase 1"/>
    <property type="match status" value="1"/>
</dbReference>
<evidence type="ECO:0000313" key="8">
    <source>
        <dbReference type="RefSeq" id="XP_032820929.1"/>
    </source>
</evidence>
<comment type="catalytic activity">
    <reaction evidence="6">
        <text>a purine 2'-deoxyribonucleoside 5'-phosphate + H2O = a purine nucleobase + 2-deoxy-D-ribose 5-phosphate</text>
        <dbReference type="Rhea" id="RHEA:51132"/>
        <dbReference type="ChEBI" id="CHEBI:15377"/>
        <dbReference type="ChEBI" id="CHEBI:26386"/>
        <dbReference type="ChEBI" id="CHEBI:62877"/>
        <dbReference type="ChEBI" id="CHEBI:142198"/>
    </reaction>
</comment>
<evidence type="ECO:0000313" key="7">
    <source>
        <dbReference type="Proteomes" id="UP001318040"/>
    </source>
</evidence>
<keyword evidence="7" id="KW-1185">Reference proteome</keyword>
<comment type="function">
    <text evidence="6">Catalyzes the cleavage of the N-glycosidic bond of deoxyribonucleoside 5'-monophosphates to yield deoxyribose 5-phosphate and a purine or pyrimidine base. Deoxyribonucleoside 5'-monophosphates containing purine bases are preferred to those containing pyrimidine bases.</text>
</comment>
<evidence type="ECO:0000256" key="2">
    <source>
        <dbReference type="ARBA" id="ARBA00022801"/>
    </source>
</evidence>
<comment type="subcellular location">
    <subcellularLocation>
        <location evidence="6">Cytoplasm</location>
    </subcellularLocation>
    <subcellularLocation>
        <location evidence="6">Nucleus</location>
    </subcellularLocation>
</comment>
<dbReference type="GO" id="GO:0005737">
    <property type="term" value="C:cytoplasm"/>
    <property type="evidence" value="ECO:0007669"/>
    <property type="project" value="UniProtKB-SubCell"/>
</dbReference>
<feature type="binding site" description="in other chain" evidence="6">
    <location>
        <position position="21"/>
    </location>
    <ligand>
        <name>substrate</name>
        <note>ligand shared between homodimeric partners</note>
    </ligand>
</feature>
<gene>
    <name evidence="6 8" type="primary">DNPH1</name>
</gene>
<dbReference type="HAMAP" id="MF_03036">
    <property type="entry name" value="Nuc_phosphate_hydrolase"/>
    <property type="match status" value="1"/>
</dbReference>
<dbReference type="AlphaFoldDB" id="A0AAJ7TN42"/>
<proteinExistence type="inferred from homology"/>
<dbReference type="PANTHER" id="PTHR15364:SF0">
    <property type="entry name" value="2'-DEOXYNUCLEOSIDE 5'-PHOSPHATE N-HYDROLASE 1"/>
    <property type="match status" value="1"/>
</dbReference>
<comment type="similarity">
    <text evidence="6">Belongs to the 2'-deoxynucleoside 5'-phosphate N-hydrolase 1 family.</text>
</comment>
<dbReference type="Proteomes" id="UP001318040">
    <property type="component" value="Chromosome 33"/>
</dbReference>
<comment type="subunit">
    <text evidence="1 6">Monomer and homodimer.</text>
</comment>
<comment type="catalytic activity">
    <reaction evidence="6">
        <text>a pyrimidine 2'-deoxyribonucleoside 5'-phosphate + H2O = a pyrimidine nucleobase + 2-deoxy-D-ribose 5-phosphate</text>
        <dbReference type="Rhea" id="RHEA:57852"/>
        <dbReference type="ChEBI" id="CHEBI:15377"/>
        <dbReference type="ChEBI" id="CHEBI:26432"/>
        <dbReference type="ChEBI" id="CHEBI:62877"/>
        <dbReference type="ChEBI" id="CHEBI:142209"/>
    </reaction>
</comment>
<comment type="catalytic activity">
    <reaction evidence="5">
        <text>5-hydroxymethyl-dUMP + H2O = 5-hydroxymethyluracil + 2-deoxy-D-ribose 5-phosphate</text>
        <dbReference type="Rhea" id="RHEA:77099"/>
        <dbReference type="ChEBI" id="CHEBI:15377"/>
        <dbReference type="ChEBI" id="CHEBI:16964"/>
        <dbReference type="ChEBI" id="CHEBI:62877"/>
        <dbReference type="ChEBI" id="CHEBI:90409"/>
    </reaction>
    <physiologicalReaction direction="left-to-right" evidence="5">
        <dbReference type="Rhea" id="RHEA:77100"/>
    </physiologicalReaction>
</comment>
<dbReference type="Pfam" id="PF05014">
    <property type="entry name" value="Nuc_deoxyrib_tr"/>
    <property type="match status" value="1"/>
</dbReference>
<dbReference type="Gene3D" id="3.40.50.450">
    <property type="match status" value="1"/>
</dbReference>
<dbReference type="GO" id="GO:0009159">
    <property type="term" value="P:deoxyribonucleoside monophosphate catabolic process"/>
    <property type="evidence" value="ECO:0007669"/>
    <property type="project" value="InterPro"/>
</dbReference>
<reference evidence="8" key="1">
    <citation type="submission" date="2025-08" db="UniProtKB">
        <authorList>
            <consortium name="RefSeq"/>
        </authorList>
    </citation>
    <scope>IDENTIFICATION</scope>
    <source>
        <tissue evidence="8">Sperm</tissue>
    </source>
</reference>
<dbReference type="GO" id="GO:0042802">
    <property type="term" value="F:identical protein binding"/>
    <property type="evidence" value="ECO:0007669"/>
    <property type="project" value="UniProtKB-ARBA"/>
</dbReference>
<dbReference type="KEGG" id="pmrn:116948405"/>
<dbReference type="SUPFAM" id="SSF52309">
    <property type="entry name" value="N-(deoxy)ribosyltransferase-like"/>
    <property type="match status" value="1"/>
</dbReference>
<keyword evidence="3 6" id="KW-0546">Nucleotide metabolism</keyword>
<keyword evidence="6" id="KW-0539">Nucleus</keyword>
<keyword evidence="6" id="KW-0963">Cytoplasm</keyword>
<dbReference type="GO" id="GO:0005634">
    <property type="term" value="C:nucleus"/>
    <property type="evidence" value="ECO:0007669"/>
    <property type="project" value="UniProtKB-SubCell"/>
</dbReference>
<evidence type="ECO:0000256" key="1">
    <source>
        <dbReference type="ARBA" id="ARBA00011407"/>
    </source>
</evidence>